<feature type="region of interest" description="Disordered" evidence="1">
    <location>
        <begin position="1"/>
        <end position="23"/>
    </location>
</feature>
<reference evidence="2 3" key="1">
    <citation type="journal article" date="2018" name="Sci. Rep.">
        <title>Genome sequence of the cauliflower mushroom Sparassis crispa (Hanabiratake) and its association with beneficial usage.</title>
        <authorList>
            <person name="Kiyama R."/>
            <person name="Furutani Y."/>
            <person name="Kawaguchi K."/>
            <person name="Nakanishi T."/>
        </authorList>
    </citation>
    <scope>NUCLEOTIDE SEQUENCE [LARGE SCALE GENOMIC DNA]</scope>
</reference>
<dbReference type="GeneID" id="38787115"/>
<name>A0A401H6W9_9APHY</name>
<proteinExistence type="predicted"/>
<evidence type="ECO:0000256" key="1">
    <source>
        <dbReference type="SAM" id="MobiDB-lite"/>
    </source>
</evidence>
<protein>
    <submittedName>
        <fullName evidence="2">Uncharacterized protein</fullName>
    </submittedName>
</protein>
<accession>A0A401H6W9</accession>
<dbReference type="Proteomes" id="UP000287166">
    <property type="component" value="Unassembled WGS sequence"/>
</dbReference>
<dbReference type="EMBL" id="BFAD01000019">
    <property type="protein sequence ID" value="GBE90198.1"/>
    <property type="molecule type" value="Genomic_DNA"/>
</dbReference>
<dbReference type="RefSeq" id="XP_027621111.1">
    <property type="nucleotide sequence ID" value="XM_027765310.1"/>
</dbReference>
<dbReference type="InParanoid" id="A0A401H6W9"/>
<keyword evidence="3" id="KW-1185">Reference proteome</keyword>
<organism evidence="2 3">
    <name type="scientific">Sparassis crispa</name>
    <dbReference type="NCBI Taxonomy" id="139825"/>
    <lineage>
        <taxon>Eukaryota</taxon>
        <taxon>Fungi</taxon>
        <taxon>Dikarya</taxon>
        <taxon>Basidiomycota</taxon>
        <taxon>Agaricomycotina</taxon>
        <taxon>Agaricomycetes</taxon>
        <taxon>Polyporales</taxon>
        <taxon>Sparassidaceae</taxon>
        <taxon>Sparassis</taxon>
    </lineage>
</organism>
<sequence>MTPRKQPNPVRTWTPTRGAPPASARGADLAQVVVCAMQLRYLQILETYLPLVDAFAIRACLSCWRSYPLEVLLTFDAQPVAGAAALVARSTETLHVLQLAWCPLGAFANLTWLAIHTLQMCRPADMGVLGVFPMLRTLTL</sequence>
<evidence type="ECO:0000313" key="3">
    <source>
        <dbReference type="Proteomes" id="UP000287166"/>
    </source>
</evidence>
<evidence type="ECO:0000313" key="2">
    <source>
        <dbReference type="EMBL" id="GBE90198.1"/>
    </source>
</evidence>
<gene>
    <name evidence="2" type="ORF">SCP_1900470</name>
</gene>
<dbReference type="AlphaFoldDB" id="A0A401H6W9"/>
<comment type="caution">
    <text evidence="2">The sequence shown here is derived from an EMBL/GenBank/DDBJ whole genome shotgun (WGS) entry which is preliminary data.</text>
</comment>